<evidence type="ECO:0000256" key="3">
    <source>
        <dbReference type="ARBA" id="ARBA00012251"/>
    </source>
</evidence>
<evidence type="ECO:0000256" key="6">
    <source>
        <dbReference type="ARBA" id="ARBA00022737"/>
    </source>
</evidence>
<dbReference type="InterPro" id="IPR002867">
    <property type="entry name" value="IBR_dom"/>
</dbReference>
<dbReference type="InterPro" id="IPR044066">
    <property type="entry name" value="TRIAD_supradom"/>
</dbReference>
<keyword evidence="5" id="KW-0479">Metal-binding</keyword>
<feature type="domain" description="RING-type" evidence="13">
    <location>
        <begin position="360"/>
        <end position="406"/>
    </location>
</feature>
<dbReference type="Pfam" id="PF01485">
    <property type="entry name" value="IBR"/>
    <property type="match status" value="1"/>
</dbReference>
<feature type="compositionally biased region" description="Basic and acidic residues" evidence="12">
    <location>
        <begin position="141"/>
        <end position="163"/>
    </location>
</feature>
<dbReference type="PROSITE" id="PS51873">
    <property type="entry name" value="TRIAD"/>
    <property type="match status" value="1"/>
</dbReference>
<dbReference type="InterPro" id="IPR017907">
    <property type="entry name" value="Znf_RING_CS"/>
</dbReference>
<keyword evidence="6" id="KW-0677">Repeat</keyword>
<dbReference type="SMART" id="SM00647">
    <property type="entry name" value="IBR"/>
    <property type="match status" value="2"/>
</dbReference>
<dbReference type="CDD" id="cd20341">
    <property type="entry name" value="BRcat_RBR_RNF14"/>
    <property type="match status" value="1"/>
</dbReference>
<sequence length="621" mass="68462">MNADKEEQEDELLALHSIFGSEEFVRDESKCAGEIRVSVELPADFTVVLKEGETLRQYEISFLPPLCLTFELPEDYPSSSPPSFTLTCSWLTQTQLSALAAQLADLYQATGGAVVLFTWVQFLKEDALRFLDIPTLLELPSDEHSKQDNSQDSLDPKNTKHTPEAGPTDNQSINVSDPREPDLSASSLEVEHPTLSSTDSQGAVALDSCKPPQNNITSHHSEVTLDGPNSGPNADYLKTSNDSNQISQASDVREAEQTLQTSELEADYQNEPSSEPLQFAQSDPSNEGESVSGSSSLPSSSSDPLDESEQGAASLPIHQRESPQTLSGLCLTPSQTLLSQLLIYDAAQQQKQFATTVFDCGVCFVGWLGSDCVQLPECGHIFCQACLAQLCKLQITEGSVRGVTCPQAECTATPTPAQVKSLVGEELFSRYDRLLLQNTLDCMPDVTYCPRRSCASAVIQDKSSNAAMCSECGFAFCVICKKTYHGKDDCQERKKNIIKRTDKDAQQANVDLPQSQEGIRALWDDYASGSKQRQHLLESRYGREILQVTVEACLSEDWIAFNSKSCPHCFCRIQKDSGCNKMTCSRCRRLFCWVCLARLSYPNPLAHFQDNACSLYQYNQT</sequence>
<dbReference type="InterPro" id="IPR047548">
    <property type="entry name" value="Rcat_RBR_RNF14"/>
</dbReference>
<feature type="compositionally biased region" description="Polar residues" evidence="12">
    <location>
        <begin position="238"/>
        <end position="250"/>
    </location>
</feature>
<dbReference type="CDD" id="cd20354">
    <property type="entry name" value="Rcat_RBR_RNF14"/>
    <property type="match status" value="1"/>
</dbReference>
<comment type="similarity">
    <text evidence="10">Belongs to the RBR family. RNF14 subfamily.</text>
</comment>
<dbReference type="CDD" id="cd16628">
    <property type="entry name" value="RING-HC_RBR_RNF14"/>
    <property type="match status" value="1"/>
</dbReference>
<evidence type="ECO:0000256" key="10">
    <source>
        <dbReference type="ARBA" id="ARBA00044508"/>
    </source>
</evidence>
<evidence type="ECO:0000256" key="5">
    <source>
        <dbReference type="ARBA" id="ARBA00022723"/>
    </source>
</evidence>
<evidence type="ECO:0000256" key="2">
    <source>
        <dbReference type="ARBA" id="ARBA00004906"/>
    </source>
</evidence>
<dbReference type="Pfam" id="PF05773">
    <property type="entry name" value="RWD"/>
    <property type="match status" value="1"/>
</dbReference>
<evidence type="ECO:0000259" key="13">
    <source>
        <dbReference type="PROSITE" id="PS50089"/>
    </source>
</evidence>
<dbReference type="PROSITE" id="PS50908">
    <property type="entry name" value="RWD"/>
    <property type="match status" value="1"/>
</dbReference>
<feature type="compositionally biased region" description="Low complexity" evidence="12">
    <location>
        <begin position="285"/>
        <end position="303"/>
    </location>
</feature>
<dbReference type="PROSITE" id="PS50089">
    <property type="entry name" value="ZF_RING_2"/>
    <property type="match status" value="1"/>
</dbReference>
<evidence type="ECO:0000259" key="15">
    <source>
        <dbReference type="PROSITE" id="PS51873"/>
    </source>
</evidence>
<dbReference type="InterPro" id="IPR006575">
    <property type="entry name" value="RWD_dom"/>
</dbReference>
<dbReference type="CDD" id="cd23820">
    <property type="entry name" value="RWD_RNF14"/>
    <property type="match status" value="1"/>
</dbReference>
<keyword evidence="17" id="KW-1185">Reference proteome</keyword>
<evidence type="ECO:0000256" key="9">
    <source>
        <dbReference type="ARBA" id="ARBA00022833"/>
    </source>
</evidence>
<comment type="catalytic activity">
    <reaction evidence="1">
        <text>[E2 ubiquitin-conjugating enzyme]-S-ubiquitinyl-L-cysteine + [acceptor protein]-L-lysine = [E2 ubiquitin-conjugating enzyme]-L-cysteine + [acceptor protein]-N(6)-ubiquitinyl-L-lysine.</text>
        <dbReference type="EC" id="2.3.2.31"/>
    </reaction>
</comment>
<dbReference type="AlphaFoldDB" id="A0A8C4E699"/>
<dbReference type="InterPro" id="IPR031127">
    <property type="entry name" value="E3_UB_ligase_RBR"/>
</dbReference>
<dbReference type="InterPro" id="IPR016135">
    <property type="entry name" value="UBQ-conjugating_enzyme/RWD"/>
</dbReference>
<organism evidence="16 17">
    <name type="scientific">Dicentrarchus labrax</name>
    <name type="common">European seabass</name>
    <name type="synonym">Morone labrax</name>
    <dbReference type="NCBI Taxonomy" id="13489"/>
    <lineage>
        <taxon>Eukaryota</taxon>
        <taxon>Metazoa</taxon>
        <taxon>Chordata</taxon>
        <taxon>Craniata</taxon>
        <taxon>Vertebrata</taxon>
        <taxon>Euteleostomi</taxon>
        <taxon>Actinopterygii</taxon>
        <taxon>Neopterygii</taxon>
        <taxon>Teleostei</taxon>
        <taxon>Neoteleostei</taxon>
        <taxon>Acanthomorphata</taxon>
        <taxon>Eupercaria</taxon>
        <taxon>Moronidae</taxon>
        <taxon>Dicentrarchus</taxon>
    </lineage>
</organism>
<evidence type="ECO:0000256" key="1">
    <source>
        <dbReference type="ARBA" id="ARBA00001798"/>
    </source>
</evidence>
<evidence type="ECO:0000256" key="11">
    <source>
        <dbReference type="PROSITE-ProRule" id="PRU00175"/>
    </source>
</evidence>
<proteinExistence type="inferred from homology"/>
<dbReference type="Gene3D" id="1.20.120.1750">
    <property type="match status" value="1"/>
</dbReference>
<dbReference type="GO" id="GO:0016567">
    <property type="term" value="P:protein ubiquitination"/>
    <property type="evidence" value="ECO:0007669"/>
    <property type="project" value="InterPro"/>
</dbReference>
<reference evidence="16" key="2">
    <citation type="submission" date="2025-09" db="UniProtKB">
        <authorList>
            <consortium name="Ensembl"/>
        </authorList>
    </citation>
    <scope>IDENTIFICATION</scope>
</reference>
<feature type="domain" description="RWD" evidence="14">
    <location>
        <begin position="10"/>
        <end position="130"/>
    </location>
</feature>
<dbReference type="EC" id="2.3.2.31" evidence="3"/>
<dbReference type="Gene3D" id="3.30.40.10">
    <property type="entry name" value="Zinc/RING finger domain, C3HC4 (zinc finger)"/>
    <property type="match status" value="1"/>
</dbReference>
<dbReference type="PROSITE" id="PS00518">
    <property type="entry name" value="ZF_RING_1"/>
    <property type="match status" value="1"/>
</dbReference>
<dbReference type="FunFam" id="3.30.40.10:FF:000137">
    <property type="entry name" value="RanBP-type and C3HC4-type zinc finger-containing protein 1"/>
    <property type="match status" value="1"/>
</dbReference>
<keyword evidence="9" id="KW-0862">Zinc</keyword>
<dbReference type="SUPFAM" id="SSF54495">
    <property type="entry name" value="UBC-like"/>
    <property type="match status" value="1"/>
</dbReference>
<dbReference type="Gene3D" id="3.10.110.10">
    <property type="entry name" value="Ubiquitin Conjugating Enzyme"/>
    <property type="match status" value="1"/>
</dbReference>
<dbReference type="Gene3D" id="2.20.25.20">
    <property type="match status" value="1"/>
</dbReference>
<comment type="pathway">
    <text evidence="2">Protein modification; protein ubiquitination.</text>
</comment>
<dbReference type="SMART" id="SM00591">
    <property type="entry name" value="RWD"/>
    <property type="match status" value="1"/>
</dbReference>
<dbReference type="OMA" id="SVKWLEP"/>
<dbReference type="RefSeq" id="XP_051232062.1">
    <property type="nucleotide sequence ID" value="XM_051376102.1"/>
</dbReference>
<evidence type="ECO:0000256" key="7">
    <source>
        <dbReference type="ARBA" id="ARBA00022771"/>
    </source>
</evidence>
<dbReference type="InterPro" id="IPR013083">
    <property type="entry name" value="Znf_RING/FYVE/PHD"/>
</dbReference>
<name>A0A8C4E699_DICLA</name>
<feature type="compositionally biased region" description="Polar residues" evidence="12">
    <location>
        <begin position="270"/>
        <end position="284"/>
    </location>
</feature>
<keyword evidence="4" id="KW-0808">Transferase</keyword>
<protein>
    <recommendedName>
        <fullName evidence="3">RBR-type E3 ubiquitin transferase</fullName>
        <ecNumber evidence="3">2.3.2.31</ecNumber>
    </recommendedName>
</protein>
<evidence type="ECO:0000313" key="17">
    <source>
        <dbReference type="Proteomes" id="UP000694389"/>
    </source>
</evidence>
<evidence type="ECO:0000256" key="12">
    <source>
        <dbReference type="SAM" id="MobiDB-lite"/>
    </source>
</evidence>
<dbReference type="InterPro" id="IPR031128">
    <property type="entry name" value="RNF14_RING-HC_Zfn"/>
</dbReference>
<dbReference type="Proteomes" id="UP000694389">
    <property type="component" value="Unassembled WGS sequence"/>
</dbReference>
<feature type="region of interest" description="Disordered" evidence="12">
    <location>
        <begin position="141"/>
        <end position="312"/>
    </location>
</feature>
<gene>
    <name evidence="16" type="primary">LOC127349981</name>
</gene>
<dbReference type="PANTHER" id="PTHR11685">
    <property type="entry name" value="RBR FAMILY RING FINGER AND IBR DOMAIN-CONTAINING"/>
    <property type="match status" value="1"/>
</dbReference>
<accession>A0A8C4E699</accession>
<keyword evidence="8" id="KW-0833">Ubl conjugation pathway</keyword>
<evidence type="ECO:0000256" key="8">
    <source>
        <dbReference type="ARBA" id="ARBA00022786"/>
    </source>
</evidence>
<dbReference type="OrthoDB" id="1431934at2759"/>
<dbReference type="GO" id="GO:0008270">
    <property type="term" value="F:zinc ion binding"/>
    <property type="evidence" value="ECO:0007669"/>
    <property type="project" value="UniProtKB-KW"/>
</dbReference>
<dbReference type="GeneTree" id="ENSGT00940000154507"/>
<feature type="domain" description="RING-type" evidence="15">
    <location>
        <begin position="356"/>
        <end position="621"/>
    </location>
</feature>
<dbReference type="Pfam" id="PF22191">
    <property type="entry name" value="IBR_1"/>
    <property type="match status" value="1"/>
</dbReference>
<keyword evidence="7 11" id="KW-0863">Zinc-finger</keyword>
<dbReference type="GeneID" id="127349981"/>
<evidence type="ECO:0000259" key="14">
    <source>
        <dbReference type="PROSITE" id="PS50908"/>
    </source>
</evidence>
<dbReference type="GO" id="GO:0061630">
    <property type="term" value="F:ubiquitin protein ligase activity"/>
    <property type="evidence" value="ECO:0007669"/>
    <property type="project" value="UniProtKB-EC"/>
</dbReference>
<reference evidence="16" key="1">
    <citation type="submission" date="2025-08" db="UniProtKB">
        <authorList>
            <consortium name="Ensembl"/>
        </authorList>
    </citation>
    <scope>IDENTIFICATION</scope>
</reference>
<dbReference type="Ensembl" id="ENSDLAT00005014256.2">
    <property type="protein sequence ID" value="ENSDLAP00005013058.2"/>
    <property type="gene ID" value="ENSDLAG00005006638.2"/>
</dbReference>
<dbReference type="InterPro" id="IPR001841">
    <property type="entry name" value="Znf_RING"/>
</dbReference>
<dbReference type="SUPFAM" id="SSF57850">
    <property type="entry name" value="RING/U-box"/>
    <property type="match status" value="3"/>
</dbReference>
<evidence type="ECO:0000256" key="4">
    <source>
        <dbReference type="ARBA" id="ARBA00022679"/>
    </source>
</evidence>
<evidence type="ECO:0000313" key="16">
    <source>
        <dbReference type="Ensembl" id="ENSDLAP00005013058.2"/>
    </source>
</evidence>